<comment type="caution">
    <text evidence="1">The sequence shown here is derived from an EMBL/GenBank/DDBJ whole genome shotgun (WGS) entry which is preliminary data.</text>
</comment>
<dbReference type="EMBL" id="ATNM01000191">
    <property type="protein sequence ID" value="EPR65531.1"/>
    <property type="molecule type" value="Genomic_DNA"/>
</dbReference>
<name>S7V6G2_9BACT</name>
<reference evidence="1 2" key="1">
    <citation type="journal article" date="2013" name="Genome Announc.">
        <title>Draft Genome Sequence of Cyclobacterium qasimii Strain M12-11BT, Isolated from Arctic Marine Sediment.</title>
        <authorList>
            <person name="Shivaji S."/>
            <person name="Ara S."/>
            <person name="Singh A."/>
            <person name="Kumar Pinnaka A."/>
        </authorList>
    </citation>
    <scope>NUCLEOTIDE SEQUENCE [LARGE SCALE GENOMIC DNA]</scope>
    <source>
        <strain evidence="1 2">M12-11B</strain>
    </source>
</reference>
<protein>
    <submittedName>
        <fullName evidence="1">Uncharacterized protein</fullName>
    </submittedName>
</protein>
<evidence type="ECO:0000313" key="2">
    <source>
        <dbReference type="Proteomes" id="UP000014974"/>
    </source>
</evidence>
<sequence>MIQVKFPSSIDYLNAKHTILNDCKFFNYSRVYRMISFGEFKTNEILMVIGQK</sequence>
<dbReference type="AlphaFoldDB" id="S7V6G2"/>
<organism evidence="1 2">
    <name type="scientific">Cyclobacterium qasimii M12-11B</name>
    <dbReference type="NCBI Taxonomy" id="641524"/>
    <lineage>
        <taxon>Bacteria</taxon>
        <taxon>Pseudomonadati</taxon>
        <taxon>Bacteroidota</taxon>
        <taxon>Cytophagia</taxon>
        <taxon>Cytophagales</taxon>
        <taxon>Cyclobacteriaceae</taxon>
        <taxon>Cyclobacterium</taxon>
    </lineage>
</organism>
<gene>
    <name evidence="1" type="ORF">ADICYQ_5452</name>
</gene>
<dbReference type="Proteomes" id="UP000014974">
    <property type="component" value="Unassembled WGS sequence"/>
</dbReference>
<accession>S7V6G2</accession>
<proteinExistence type="predicted"/>
<evidence type="ECO:0000313" key="1">
    <source>
        <dbReference type="EMBL" id="EPR65531.1"/>
    </source>
</evidence>